<sequence length="264" mass="30931">MTKKRALFKAYEDPEFMTSFEARQVRILTEYLMPLTHFEKLRVKDTIVFFGSARLPAPHQAKAEREKLQAAGEWNAEEEQHFNLRLRYYKDAVRLAYRLTQWSKALPADARRFLICSGGGPGIMEAANRGAAHARGLSVGMNISLPFEQEPNPYITQTLNFEFHYFFMRKFWLMNMAKALVAFPGGYGTLDELFEVLTLVQTRKVQKRLPIVLFGKEYWEKVLNIEAMAKWRMIKYEDIDFIHFSDDPEEAFRFLTKSLTEIYL</sequence>
<keyword evidence="2" id="KW-0203">Cytokinin biosynthesis</keyword>
<dbReference type="Proteomes" id="UP000006048">
    <property type="component" value="Chromosome"/>
</dbReference>
<dbReference type="InterPro" id="IPR031100">
    <property type="entry name" value="LOG_fam"/>
</dbReference>
<dbReference type="GO" id="GO:0009691">
    <property type="term" value="P:cytokinin biosynthetic process"/>
    <property type="evidence" value="ECO:0007669"/>
    <property type="project" value="UniProtKB-UniRule"/>
</dbReference>
<dbReference type="Pfam" id="PF03641">
    <property type="entry name" value="Lysine_decarbox"/>
    <property type="match status" value="1"/>
</dbReference>
<keyword evidence="4" id="KW-1185">Reference proteome</keyword>
<dbReference type="STRING" id="869212.Turpa_0452"/>
<evidence type="ECO:0000256" key="2">
    <source>
        <dbReference type="RuleBase" id="RU363015"/>
    </source>
</evidence>
<dbReference type="Gene3D" id="3.40.50.450">
    <property type="match status" value="1"/>
</dbReference>
<dbReference type="RefSeq" id="WP_014801628.1">
    <property type="nucleotide sequence ID" value="NC_018020.1"/>
</dbReference>
<dbReference type="KEGG" id="tpx:Turpa_0452"/>
<proteinExistence type="inferred from homology"/>
<evidence type="ECO:0000256" key="1">
    <source>
        <dbReference type="ARBA" id="ARBA00000274"/>
    </source>
</evidence>
<evidence type="ECO:0000313" key="3">
    <source>
        <dbReference type="EMBL" id="AFM11108.1"/>
    </source>
</evidence>
<dbReference type="OrthoDB" id="9801098at2"/>
<keyword evidence="2" id="KW-0378">Hydrolase</keyword>
<dbReference type="PANTHER" id="PTHR43393:SF3">
    <property type="entry name" value="LYSINE DECARBOXYLASE-LIKE PROTEIN"/>
    <property type="match status" value="1"/>
</dbReference>
<dbReference type="AlphaFoldDB" id="I4B1F1"/>
<dbReference type="HOGENOM" id="CLU_058336_0_0_12"/>
<name>I4B1F1_TURPD</name>
<accession>I4B1F1</accession>
<gene>
    <name evidence="3" type="ordered locus">Turpa_0452</name>
</gene>
<comment type="similarity">
    <text evidence="2">Belongs to the LOG family.</text>
</comment>
<dbReference type="GO" id="GO:0005829">
    <property type="term" value="C:cytosol"/>
    <property type="evidence" value="ECO:0007669"/>
    <property type="project" value="TreeGrafter"/>
</dbReference>
<dbReference type="GO" id="GO:0008714">
    <property type="term" value="F:AMP nucleosidase activity"/>
    <property type="evidence" value="ECO:0007669"/>
    <property type="project" value="UniProtKB-EC"/>
</dbReference>
<evidence type="ECO:0000313" key="4">
    <source>
        <dbReference type="Proteomes" id="UP000006048"/>
    </source>
</evidence>
<dbReference type="NCBIfam" id="TIGR00730">
    <property type="entry name" value="Rossman fold protein, TIGR00730 family"/>
    <property type="match status" value="1"/>
</dbReference>
<dbReference type="InterPro" id="IPR005269">
    <property type="entry name" value="LOG"/>
</dbReference>
<dbReference type="PANTHER" id="PTHR43393">
    <property type="entry name" value="CYTOKININ RIBOSIDE 5'-MONOPHOSPHATE PHOSPHORIBOHYDROLASE"/>
    <property type="match status" value="1"/>
</dbReference>
<dbReference type="PATRIC" id="fig|869212.3.peg.427"/>
<protein>
    <recommendedName>
        <fullName evidence="2">Cytokinin riboside 5'-monophosphate phosphoribohydrolase</fullName>
        <ecNumber evidence="2">3.2.2.n1</ecNumber>
    </recommendedName>
</protein>
<dbReference type="EC" id="3.2.2.n1" evidence="2"/>
<dbReference type="SUPFAM" id="SSF102405">
    <property type="entry name" value="MCP/YpsA-like"/>
    <property type="match status" value="1"/>
</dbReference>
<organism evidence="3 4">
    <name type="scientific">Turneriella parva (strain ATCC BAA-1111 / DSM 21527 / NCTC 11395 / H)</name>
    <name type="common">Leptospira parva</name>
    <dbReference type="NCBI Taxonomy" id="869212"/>
    <lineage>
        <taxon>Bacteria</taxon>
        <taxon>Pseudomonadati</taxon>
        <taxon>Spirochaetota</taxon>
        <taxon>Spirochaetia</taxon>
        <taxon>Leptospirales</taxon>
        <taxon>Leptospiraceae</taxon>
        <taxon>Turneriella</taxon>
    </lineage>
</organism>
<reference evidence="3 4" key="1">
    <citation type="submission" date="2012-06" db="EMBL/GenBank/DDBJ databases">
        <title>The complete chromosome of genome of Turneriella parva DSM 21527.</title>
        <authorList>
            <consortium name="US DOE Joint Genome Institute (JGI-PGF)"/>
            <person name="Lucas S."/>
            <person name="Han J."/>
            <person name="Lapidus A."/>
            <person name="Bruce D."/>
            <person name="Goodwin L."/>
            <person name="Pitluck S."/>
            <person name="Peters L."/>
            <person name="Kyrpides N."/>
            <person name="Mavromatis K."/>
            <person name="Ivanova N."/>
            <person name="Mikhailova N."/>
            <person name="Chertkov O."/>
            <person name="Detter J.C."/>
            <person name="Tapia R."/>
            <person name="Han C."/>
            <person name="Land M."/>
            <person name="Hauser L."/>
            <person name="Markowitz V."/>
            <person name="Cheng J.-F."/>
            <person name="Hugenholtz P."/>
            <person name="Woyke T."/>
            <person name="Wu D."/>
            <person name="Gronow S."/>
            <person name="Wellnitz S."/>
            <person name="Brambilla E."/>
            <person name="Klenk H.-P."/>
            <person name="Eisen J.A."/>
        </authorList>
    </citation>
    <scope>NUCLEOTIDE SEQUENCE [LARGE SCALE GENOMIC DNA]</scope>
    <source>
        <strain evidence="4">ATCC BAA-1111 / DSM 21527 / NCTC 11395 / H</strain>
    </source>
</reference>
<comment type="catalytic activity">
    <reaction evidence="1">
        <text>AMP + H2O = D-ribose 5-phosphate + adenine</text>
        <dbReference type="Rhea" id="RHEA:20129"/>
        <dbReference type="ChEBI" id="CHEBI:15377"/>
        <dbReference type="ChEBI" id="CHEBI:16708"/>
        <dbReference type="ChEBI" id="CHEBI:78346"/>
        <dbReference type="ChEBI" id="CHEBI:456215"/>
        <dbReference type="EC" id="3.2.2.4"/>
    </reaction>
</comment>
<dbReference type="InterPro" id="IPR052341">
    <property type="entry name" value="LOG_family_nucleotidases"/>
</dbReference>
<dbReference type="EMBL" id="CP002959">
    <property type="protein sequence ID" value="AFM11108.1"/>
    <property type="molecule type" value="Genomic_DNA"/>
</dbReference>